<dbReference type="InterPro" id="IPR013655">
    <property type="entry name" value="PAS_fold_3"/>
</dbReference>
<dbReference type="Pfam" id="PF00512">
    <property type="entry name" value="HisKA"/>
    <property type="match status" value="1"/>
</dbReference>
<dbReference type="InterPro" id="IPR036097">
    <property type="entry name" value="HisK_dim/P_sf"/>
</dbReference>
<dbReference type="Gene3D" id="2.10.70.100">
    <property type="match status" value="1"/>
</dbReference>
<keyword evidence="6" id="KW-0902">Two-component regulatory system</keyword>
<evidence type="ECO:0000256" key="1">
    <source>
        <dbReference type="ARBA" id="ARBA00000085"/>
    </source>
</evidence>
<evidence type="ECO:0000259" key="10">
    <source>
        <dbReference type="PROSITE" id="PS50113"/>
    </source>
</evidence>
<evidence type="ECO:0000256" key="6">
    <source>
        <dbReference type="ARBA" id="ARBA00023012"/>
    </source>
</evidence>
<evidence type="ECO:0000256" key="4">
    <source>
        <dbReference type="ARBA" id="ARBA00022679"/>
    </source>
</evidence>
<dbReference type="InterPro" id="IPR004358">
    <property type="entry name" value="Sig_transdc_His_kin-like_C"/>
</dbReference>
<dbReference type="Gene3D" id="1.10.287.130">
    <property type="match status" value="1"/>
</dbReference>
<proteinExistence type="predicted"/>
<dbReference type="SUPFAM" id="SSF47384">
    <property type="entry name" value="Homodimeric domain of signal transducing histidine kinase"/>
    <property type="match status" value="1"/>
</dbReference>
<dbReference type="SMART" id="SM00388">
    <property type="entry name" value="HisKA"/>
    <property type="match status" value="1"/>
</dbReference>
<evidence type="ECO:0000313" key="12">
    <source>
        <dbReference type="Proteomes" id="UP000230709"/>
    </source>
</evidence>
<dbReference type="InterPro" id="IPR000700">
    <property type="entry name" value="PAS-assoc_C"/>
</dbReference>
<keyword evidence="4" id="KW-0808">Transferase</keyword>
<dbReference type="Gene3D" id="3.30.450.20">
    <property type="entry name" value="PAS domain"/>
    <property type="match status" value="2"/>
</dbReference>
<protein>
    <recommendedName>
        <fullName evidence="2">histidine kinase</fullName>
        <ecNumber evidence="2">2.7.13.3</ecNumber>
    </recommendedName>
</protein>
<dbReference type="Pfam" id="PF12860">
    <property type="entry name" value="PAS_7"/>
    <property type="match status" value="1"/>
</dbReference>
<dbReference type="PROSITE" id="PS50109">
    <property type="entry name" value="HIS_KIN"/>
    <property type="match status" value="1"/>
</dbReference>
<dbReference type="SMART" id="SM00387">
    <property type="entry name" value="HATPase_c"/>
    <property type="match status" value="1"/>
</dbReference>
<evidence type="ECO:0000256" key="7">
    <source>
        <dbReference type="SAM" id="MobiDB-lite"/>
    </source>
</evidence>
<dbReference type="InterPro" id="IPR003594">
    <property type="entry name" value="HATPase_dom"/>
</dbReference>
<dbReference type="AlphaFoldDB" id="A0A2D2D4S3"/>
<evidence type="ECO:0000256" key="2">
    <source>
        <dbReference type="ARBA" id="ARBA00012438"/>
    </source>
</evidence>
<keyword evidence="12" id="KW-1185">Reference proteome</keyword>
<evidence type="ECO:0000256" key="8">
    <source>
        <dbReference type="SAM" id="Phobius"/>
    </source>
</evidence>
<dbReference type="InterPro" id="IPR005467">
    <property type="entry name" value="His_kinase_dom"/>
</dbReference>
<dbReference type="Pfam" id="PF08447">
    <property type="entry name" value="PAS_3"/>
    <property type="match status" value="1"/>
</dbReference>
<dbReference type="STRING" id="595536.GCA_000178815_01112"/>
<feature type="transmembrane region" description="Helical" evidence="8">
    <location>
        <begin position="37"/>
        <end position="57"/>
    </location>
</feature>
<dbReference type="InterPro" id="IPR035965">
    <property type="entry name" value="PAS-like_dom_sf"/>
</dbReference>
<feature type="domain" description="PAC" evidence="10">
    <location>
        <begin position="300"/>
        <end position="352"/>
    </location>
</feature>
<comment type="catalytic activity">
    <reaction evidence="1">
        <text>ATP + protein L-histidine = ADP + protein N-phospho-L-histidine.</text>
        <dbReference type="EC" id="2.7.13.3"/>
    </reaction>
</comment>
<gene>
    <name evidence="11" type="ORF">CQW49_20410</name>
</gene>
<dbReference type="SUPFAM" id="SSF55785">
    <property type="entry name" value="PYP-like sensor domain (PAS domain)"/>
    <property type="match status" value="2"/>
</dbReference>
<evidence type="ECO:0000259" key="9">
    <source>
        <dbReference type="PROSITE" id="PS50109"/>
    </source>
</evidence>
<feature type="region of interest" description="Disordered" evidence="7">
    <location>
        <begin position="1"/>
        <end position="27"/>
    </location>
</feature>
<dbReference type="SUPFAM" id="SSF55874">
    <property type="entry name" value="ATPase domain of HSP90 chaperone/DNA topoisomerase II/histidine kinase"/>
    <property type="match status" value="1"/>
</dbReference>
<dbReference type="RefSeq" id="WP_003611564.1">
    <property type="nucleotide sequence ID" value="NZ_ADVE02000001.1"/>
</dbReference>
<dbReference type="Gene3D" id="3.30.565.10">
    <property type="entry name" value="Histidine kinase-like ATPase, C-terminal domain"/>
    <property type="match status" value="1"/>
</dbReference>
<name>A0A2D2D4S3_METT3</name>
<keyword evidence="3" id="KW-0597">Phosphoprotein</keyword>
<dbReference type="InterPro" id="IPR003661">
    <property type="entry name" value="HisK_dim/P_dom"/>
</dbReference>
<dbReference type="EC" id="2.7.13.3" evidence="2"/>
<dbReference type="EMBL" id="CP023737">
    <property type="protein sequence ID" value="ATQ69982.1"/>
    <property type="molecule type" value="Genomic_DNA"/>
</dbReference>
<dbReference type="KEGG" id="mtw:CQW49_20410"/>
<keyword evidence="8" id="KW-1133">Transmembrane helix</keyword>
<evidence type="ECO:0000256" key="5">
    <source>
        <dbReference type="ARBA" id="ARBA00022777"/>
    </source>
</evidence>
<dbReference type="Pfam" id="PF02518">
    <property type="entry name" value="HATPase_c"/>
    <property type="match status" value="1"/>
</dbReference>
<accession>A0A2D2D4S3</accession>
<feature type="domain" description="Histidine kinase" evidence="9">
    <location>
        <begin position="523"/>
        <end position="742"/>
    </location>
</feature>
<organism evidence="11 12">
    <name type="scientific">Methylosinus trichosporium (strain ATCC 35070 / NCIMB 11131 / UNIQEM 75 / OB3b)</name>
    <dbReference type="NCBI Taxonomy" id="595536"/>
    <lineage>
        <taxon>Bacteria</taxon>
        <taxon>Pseudomonadati</taxon>
        <taxon>Pseudomonadota</taxon>
        <taxon>Alphaproteobacteria</taxon>
        <taxon>Hyphomicrobiales</taxon>
        <taxon>Methylocystaceae</taxon>
        <taxon>Methylosinus</taxon>
    </lineage>
</organism>
<keyword evidence="8" id="KW-0812">Transmembrane</keyword>
<dbReference type="PROSITE" id="PS50113">
    <property type="entry name" value="PAC"/>
    <property type="match status" value="1"/>
</dbReference>
<dbReference type="PANTHER" id="PTHR43711:SF26">
    <property type="entry name" value="SENSOR HISTIDINE KINASE RCSC"/>
    <property type="match status" value="1"/>
</dbReference>
<dbReference type="PANTHER" id="PTHR43711">
    <property type="entry name" value="TWO-COMPONENT HISTIDINE KINASE"/>
    <property type="match status" value="1"/>
</dbReference>
<dbReference type="InterPro" id="IPR050736">
    <property type="entry name" value="Sensor_HK_Regulatory"/>
</dbReference>
<dbReference type="InterPro" id="IPR036890">
    <property type="entry name" value="HATPase_C_sf"/>
</dbReference>
<evidence type="ECO:0000256" key="3">
    <source>
        <dbReference type="ARBA" id="ARBA00022553"/>
    </source>
</evidence>
<keyword evidence="8" id="KW-0472">Membrane</keyword>
<dbReference type="Proteomes" id="UP000230709">
    <property type="component" value="Chromosome"/>
</dbReference>
<reference evidence="12" key="1">
    <citation type="submission" date="2017-10" db="EMBL/GenBank/DDBJ databases">
        <title>Completed PacBio SMRT sequence of Methylosinus trichosporium OB3b reveals presence of a third large plasmid.</title>
        <authorList>
            <person name="Charles T.C."/>
            <person name="Lynch M.D.J."/>
            <person name="Heil J.R."/>
            <person name="Cheng J."/>
        </authorList>
    </citation>
    <scope>NUCLEOTIDE SEQUENCE [LARGE SCALE GENOMIC DNA]</scope>
    <source>
        <strain evidence="12">OB3b</strain>
    </source>
</reference>
<dbReference type="CDD" id="cd00082">
    <property type="entry name" value="HisKA"/>
    <property type="match status" value="1"/>
</dbReference>
<sequence length="750" mass="79861">MSRSHAADATTHAEQPRGARSRGGARARALRAPRSRAVITAAGLCVVAFGALLASLAGASYEKALTEAAADLTIVARAVASDIETRRAGAAPTPPDYAAARGRQAVVTNVDGRVLAATPPLPIGGLLADLIGPQPLLTEFAEKAGTLRITLADGTRALATLRNLSDGSGQIALIHPHEAVLADWRAATIRCAMVAAGSAAVTAAAGLALRRQTRRAALAERAHAAMRRRVDAALGSGRCGLWDWDLARGRIHWSDSMFEMLGLDIERRPISFGEIALRLHPQDLDLAEKVEAVAATHGAFDHQFRIADAVGAWVWLRMRAELIEEEGGAGPRLVGIAVDVTEHRALAEGAATADMRLRDAIETISEAFVLWDAQNRLVVCNSKFLGLHGLSADVATPGASYARIMASAVALEESEIIGDAAPTANERIYEARLADGRWLQISERRTKDGGYVSVGADITALKRNQEKLIDSERRLTASVADLIGSRQALERQAQELATLAEQYHLQKGEAEAANLAKSQFLANMSHELRTPLNAIIGFSEMMQAQVFGALGSPKYVEYCSHIHQGGRYLLDVLTDILDMSRLEAGRVRLEESEIDLSGAARATAERSRRAAEAKGIELIVDAREGLRCCGDHDAIVKAIAVLVSNSLKFTAAGGCVRLRARRSYRAVLIFVEDTGCGIDARAVAALGRPFEQPATVMENGMKGSGLGLAIARSLMALHGGSLRIRSRVGVGTIAMLRIPAKSRAASPTSR</sequence>
<dbReference type="PRINTS" id="PR00344">
    <property type="entry name" value="BCTRLSENSOR"/>
</dbReference>
<dbReference type="GO" id="GO:0000155">
    <property type="term" value="F:phosphorelay sensor kinase activity"/>
    <property type="evidence" value="ECO:0007669"/>
    <property type="project" value="InterPro"/>
</dbReference>
<keyword evidence="5 11" id="KW-0418">Kinase</keyword>
<evidence type="ECO:0000313" key="11">
    <source>
        <dbReference type="EMBL" id="ATQ69982.1"/>
    </source>
</evidence>